<organism evidence="11 12">
    <name type="scientific">Metarhizium humberi</name>
    <dbReference type="NCBI Taxonomy" id="2596975"/>
    <lineage>
        <taxon>Eukaryota</taxon>
        <taxon>Fungi</taxon>
        <taxon>Dikarya</taxon>
        <taxon>Ascomycota</taxon>
        <taxon>Pezizomycotina</taxon>
        <taxon>Sordariomycetes</taxon>
        <taxon>Hypocreomycetidae</taxon>
        <taxon>Hypocreales</taxon>
        <taxon>Clavicipitaceae</taxon>
        <taxon>Metarhizium</taxon>
    </lineage>
</organism>
<feature type="region of interest" description="Disordered" evidence="9">
    <location>
        <begin position="277"/>
        <end position="321"/>
    </location>
</feature>
<dbReference type="AlphaFoldDB" id="A0A9P8S7F6"/>
<comment type="caution">
    <text evidence="11">The sequence shown here is derived from an EMBL/GenBank/DDBJ whole genome shotgun (WGS) entry which is preliminary data.</text>
</comment>
<gene>
    <name evidence="11" type="ORF">MHUMG1_04812</name>
</gene>
<accession>A0A9P8S7F6</accession>
<keyword evidence="4" id="KW-0560">Oxidoreductase</keyword>
<keyword evidence="3" id="KW-0274">FAD</keyword>
<keyword evidence="12" id="KW-1185">Reference proteome</keyword>
<evidence type="ECO:0000256" key="8">
    <source>
        <dbReference type="ARBA" id="ARBA00041137"/>
    </source>
</evidence>
<comment type="catalytic activity">
    <reaction evidence="5">
        <text>(S)-2-hydroxyglutarate + A = 2-oxoglutarate + AH2</text>
        <dbReference type="Rhea" id="RHEA:21252"/>
        <dbReference type="ChEBI" id="CHEBI:13193"/>
        <dbReference type="ChEBI" id="CHEBI:16782"/>
        <dbReference type="ChEBI" id="CHEBI:16810"/>
        <dbReference type="ChEBI" id="CHEBI:17499"/>
        <dbReference type="EC" id="1.1.99.2"/>
    </reaction>
</comment>
<dbReference type="GO" id="GO:0047545">
    <property type="term" value="F:(S)-2-hydroxyglutarate dehydrogenase activity"/>
    <property type="evidence" value="ECO:0007669"/>
    <property type="project" value="UniProtKB-EC"/>
</dbReference>
<feature type="compositionally biased region" description="Polar residues" evidence="9">
    <location>
        <begin position="44"/>
        <end position="59"/>
    </location>
</feature>
<evidence type="ECO:0000256" key="4">
    <source>
        <dbReference type="ARBA" id="ARBA00023002"/>
    </source>
</evidence>
<evidence type="ECO:0000313" key="12">
    <source>
        <dbReference type="Proteomes" id="UP000764110"/>
    </source>
</evidence>
<evidence type="ECO:0000256" key="2">
    <source>
        <dbReference type="ARBA" id="ARBA00022630"/>
    </source>
</evidence>
<dbReference type="Pfam" id="PF01266">
    <property type="entry name" value="DAO"/>
    <property type="match status" value="1"/>
</dbReference>
<evidence type="ECO:0000256" key="9">
    <source>
        <dbReference type="SAM" id="MobiDB-lite"/>
    </source>
</evidence>
<evidence type="ECO:0000256" key="7">
    <source>
        <dbReference type="ARBA" id="ARBA00038878"/>
    </source>
</evidence>
<dbReference type="InterPro" id="IPR006076">
    <property type="entry name" value="FAD-dep_OxRdtase"/>
</dbReference>
<dbReference type="EC" id="1.1.99.2" evidence="7"/>
<comment type="cofactor">
    <cofactor evidence="1">
        <name>FAD</name>
        <dbReference type="ChEBI" id="CHEBI:57692"/>
    </cofactor>
</comment>
<dbReference type="Gene3D" id="3.50.50.60">
    <property type="entry name" value="FAD/NAD(P)-binding domain"/>
    <property type="match status" value="1"/>
</dbReference>
<dbReference type="PANTHER" id="PTHR43104">
    <property type="entry name" value="L-2-HYDROXYGLUTARATE DEHYDROGENASE, MITOCHONDRIAL"/>
    <property type="match status" value="1"/>
</dbReference>
<evidence type="ECO:0000256" key="6">
    <source>
        <dbReference type="ARBA" id="ARBA00037941"/>
    </source>
</evidence>
<dbReference type="SUPFAM" id="SSF51905">
    <property type="entry name" value="FAD/NAD(P)-binding domain"/>
    <property type="match status" value="1"/>
</dbReference>
<feature type="region of interest" description="Disordered" evidence="9">
    <location>
        <begin position="209"/>
        <end position="230"/>
    </location>
</feature>
<feature type="domain" description="FAD dependent oxidoreductase" evidence="10">
    <location>
        <begin position="368"/>
        <end position="740"/>
    </location>
</feature>
<proteinExistence type="inferred from homology"/>
<protein>
    <recommendedName>
        <fullName evidence="8">L-2-hydroxyglutarate dehydrogenase, mitochondrial</fullName>
        <ecNumber evidence="7">1.1.99.2</ecNumber>
    </recommendedName>
</protein>
<feature type="compositionally biased region" description="Polar residues" evidence="9">
    <location>
        <begin position="16"/>
        <end position="31"/>
    </location>
</feature>
<dbReference type="Proteomes" id="UP000764110">
    <property type="component" value="Unassembled WGS sequence"/>
</dbReference>
<feature type="compositionally biased region" description="Polar residues" evidence="9">
    <location>
        <begin position="284"/>
        <end position="300"/>
    </location>
</feature>
<evidence type="ECO:0000256" key="5">
    <source>
        <dbReference type="ARBA" id="ARBA00036066"/>
    </source>
</evidence>
<comment type="similarity">
    <text evidence="6">Belongs to the L2HGDH family.</text>
</comment>
<evidence type="ECO:0000256" key="1">
    <source>
        <dbReference type="ARBA" id="ARBA00001974"/>
    </source>
</evidence>
<reference evidence="11 12" key="1">
    <citation type="submission" date="2020-07" db="EMBL/GenBank/DDBJ databases">
        <title>Metarhizium humberi genome.</title>
        <authorList>
            <person name="Lysoe E."/>
        </authorList>
    </citation>
    <scope>NUCLEOTIDE SEQUENCE [LARGE SCALE GENOMIC DNA]</scope>
    <source>
        <strain evidence="11 12">ESALQ1638</strain>
    </source>
</reference>
<dbReference type="EMBL" id="JACEFI010000007">
    <property type="protein sequence ID" value="KAH0597434.1"/>
    <property type="molecule type" value="Genomic_DNA"/>
</dbReference>
<feature type="region of interest" description="Disordered" evidence="9">
    <location>
        <begin position="1"/>
        <end position="111"/>
    </location>
</feature>
<dbReference type="Gene3D" id="3.30.9.10">
    <property type="entry name" value="D-Amino Acid Oxidase, subunit A, domain 2"/>
    <property type="match status" value="1"/>
</dbReference>
<name>A0A9P8S7F6_9HYPO</name>
<keyword evidence="2" id="KW-0285">Flavoprotein</keyword>
<evidence type="ECO:0000256" key="3">
    <source>
        <dbReference type="ARBA" id="ARBA00022827"/>
    </source>
</evidence>
<dbReference type="InterPro" id="IPR036188">
    <property type="entry name" value="FAD/NAD-bd_sf"/>
</dbReference>
<sequence>MATNGDGSSLARAESPTGSPRSASVSLQAAATMNAGLQREPSRRSSTSSLARNPLSPNTSRRRSTVLMNLQLNDPSVPAPGEMAQEHSGYHRSSPQPLSGSPLMADPHHHRAPSLGELHQELEAEQEGHVNRLLQMIRQQQLELQRLQTSRPGHSADPAAEDSAIAETVPRPIYGAGGASQSNIPGGQPVGSYSRSPVFPRGSMEMARAEMHRRSRTPSRGASPRLRATSISQESGDWVLGGRDESAFYQAETQMLTRENQMLRHRIRDLEKQLAEFHPGSGTGTEPSIPSHLTQSSTSGEPAGEVGPKESPAKPTPKFGAAQDVIGSWSTEKKKGEAMLPSGLRQVSRRGLRQFSSTPAIQADFTHAIIGGGVVGLSIAHRLSQQSPSSSSVLIERHSSLGTETSSRNSEVIHAGIYYGRDTLKTQLCLRGKQLLYEFCEKHGVPHRRTGKWIVAQNDAQWRELEKLHAHCADIGVPVRWVPEREVRDEGEGVRAAGGALESPTTGIVDVHGLMVSLAGLFEDAGGVVALNSTVAGVAPLGARPGSAGWRVDVRDSLTGEASSVTAETVVNAAGLGCVDVYNMVVPAALRKRLYFAKGNYFSYSASRPRVSRLVYPAPNPGAGGLGTHLTLDMGGRIRFGPDIEWVDSPDNLAVGRERLEQAVEEIKLYLPGVDETCLEPDYAGIRPKLSYKGAGQAGKNFNDFVVRMEDGYHGWVNCLGIESPGLTSSLAIGERVGELFYGRK</sequence>
<evidence type="ECO:0000259" key="10">
    <source>
        <dbReference type="Pfam" id="PF01266"/>
    </source>
</evidence>
<dbReference type="PANTHER" id="PTHR43104:SF4">
    <property type="entry name" value="L-2-HYDROXYGLUTARATE DEHYDROGENASE, MITOCHONDRIAL"/>
    <property type="match status" value="1"/>
</dbReference>
<evidence type="ECO:0000313" key="11">
    <source>
        <dbReference type="EMBL" id="KAH0597434.1"/>
    </source>
</evidence>